<evidence type="ECO:0000256" key="1">
    <source>
        <dbReference type="SAM" id="MobiDB-lite"/>
    </source>
</evidence>
<name>A0A2Y9T238_PHYMC</name>
<dbReference type="AlphaFoldDB" id="A0A2Y9T238"/>
<dbReference type="InParanoid" id="A0A2Y9T238"/>
<sequence>MRGRWTVHGGPGRRGTPNTQRREDLGRRGPPARVNPQEAPLGETLRPVWGLMDKCYPVTAQRRRVRSGEKHSLQAMTPKATGGLNDAAPKEETDTLSLDEGEMRSPGEEAGSPIPSPIPAGKEVSEEEEVAGTPGWEENKTVRKEIAAYTSEASEVDLTEERPGGRVPQLLRKLWPGWCPASDNPQDSEPRMTKHPINPQLLLLQAWLPPFRGLKFPQTQ</sequence>
<evidence type="ECO:0000313" key="2">
    <source>
        <dbReference type="Proteomes" id="UP000248484"/>
    </source>
</evidence>
<proteinExistence type="predicted"/>
<protein>
    <submittedName>
        <fullName evidence="3">Uncharacterized protein</fullName>
    </submittedName>
</protein>
<dbReference type="OrthoDB" id="9750822at2759"/>
<accession>A0A2Y9T238</accession>
<organism evidence="2 3">
    <name type="scientific">Physeter macrocephalus</name>
    <name type="common">Sperm whale</name>
    <name type="synonym">Physeter catodon</name>
    <dbReference type="NCBI Taxonomy" id="9755"/>
    <lineage>
        <taxon>Eukaryota</taxon>
        <taxon>Metazoa</taxon>
        <taxon>Chordata</taxon>
        <taxon>Craniata</taxon>
        <taxon>Vertebrata</taxon>
        <taxon>Euteleostomi</taxon>
        <taxon>Mammalia</taxon>
        <taxon>Eutheria</taxon>
        <taxon>Laurasiatheria</taxon>
        <taxon>Artiodactyla</taxon>
        <taxon>Whippomorpha</taxon>
        <taxon>Cetacea</taxon>
        <taxon>Odontoceti</taxon>
        <taxon>Physeteridae</taxon>
        <taxon>Physeter</taxon>
    </lineage>
</organism>
<evidence type="ECO:0000313" key="3">
    <source>
        <dbReference type="RefSeq" id="XP_023982910.2"/>
    </source>
</evidence>
<feature type="region of interest" description="Disordered" evidence="1">
    <location>
        <begin position="1"/>
        <end position="41"/>
    </location>
</feature>
<feature type="region of interest" description="Disordered" evidence="1">
    <location>
        <begin position="61"/>
        <end position="142"/>
    </location>
</feature>
<reference evidence="3" key="1">
    <citation type="submission" date="2025-08" db="UniProtKB">
        <authorList>
            <consortium name="RefSeq"/>
        </authorList>
    </citation>
    <scope>IDENTIFICATION</scope>
    <source>
        <tissue evidence="3">Muscle</tissue>
    </source>
</reference>
<dbReference type="Proteomes" id="UP000248484">
    <property type="component" value="Chromosome 6"/>
</dbReference>
<keyword evidence="2" id="KW-1185">Reference proteome</keyword>
<gene>
    <name evidence="3" type="primary">LOC112065880</name>
</gene>
<dbReference type="KEGG" id="pcad:112065880"/>
<dbReference type="RefSeq" id="XP_023982910.2">
    <property type="nucleotide sequence ID" value="XM_024127142.2"/>
</dbReference>
<dbReference type="GeneID" id="112065880"/>
<dbReference type="FunCoup" id="A0A2Y9T238">
    <property type="interactions" value="1"/>
</dbReference>